<protein>
    <submittedName>
        <fullName evidence="1">Uncharacterized protein</fullName>
    </submittedName>
</protein>
<evidence type="ECO:0000313" key="1">
    <source>
        <dbReference type="EMBL" id="GED73036.1"/>
    </source>
</evidence>
<name>A0ABQ0TZ49_9BACL</name>
<gene>
    <name evidence="1" type="ORF">BRE01_67380</name>
</gene>
<evidence type="ECO:0000313" key="2">
    <source>
        <dbReference type="Proteomes" id="UP000319578"/>
    </source>
</evidence>
<keyword evidence="2" id="KW-1185">Reference proteome</keyword>
<dbReference type="EMBL" id="BJON01000040">
    <property type="protein sequence ID" value="GED73036.1"/>
    <property type="molecule type" value="Genomic_DNA"/>
</dbReference>
<comment type="caution">
    <text evidence="1">The sequence shown here is derived from an EMBL/GenBank/DDBJ whole genome shotgun (WGS) entry which is preliminary data.</text>
</comment>
<organism evidence="1 2">
    <name type="scientific">Brevibacillus reuszeri</name>
    <dbReference type="NCBI Taxonomy" id="54915"/>
    <lineage>
        <taxon>Bacteria</taxon>
        <taxon>Bacillati</taxon>
        <taxon>Bacillota</taxon>
        <taxon>Bacilli</taxon>
        <taxon>Bacillales</taxon>
        <taxon>Paenibacillaceae</taxon>
        <taxon>Brevibacillus</taxon>
    </lineage>
</organism>
<sequence>MKNERRIQTGTLGVSKEVLPFHEKHNEVTYFQVVVGNYGVVVPNVINIETMKGLQLVKEKATRIESKELAERIAIETNGKLLEVTELFKRTVIEV</sequence>
<dbReference type="RefSeq" id="WP_049739155.1">
    <property type="nucleotide sequence ID" value="NZ_BJON01000040.1"/>
</dbReference>
<reference evidence="1 2" key="1">
    <citation type="submission" date="2019-06" db="EMBL/GenBank/DDBJ databases">
        <title>Whole genome shotgun sequence of Brevibacillus reuszeri NBRC 15719.</title>
        <authorList>
            <person name="Hosoyama A."/>
            <person name="Uohara A."/>
            <person name="Ohji S."/>
            <person name="Ichikawa N."/>
        </authorList>
    </citation>
    <scope>NUCLEOTIDE SEQUENCE [LARGE SCALE GENOMIC DNA]</scope>
    <source>
        <strain evidence="1 2">NBRC 15719</strain>
    </source>
</reference>
<proteinExistence type="predicted"/>
<dbReference type="Proteomes" id="UP000319578">
    <property type="component" value="Unassembled WGS sequence"/>
</dbReference>
<accession>A0ABQ0TZ49</accession>